<dbReference type="Pfam" id="PF14659">
    <property type="entry name" value="Phage_int_SAM_3"/>
    <property type="match status" value="1"/>
</dbReference>
<dbReference type="InterPro" id="IPR050090">
    <property type="entry name" value="Tyrosine_recombinase_XerCD"/>
</dbReference>
<dbReference type="CDD" id="cd01189">
    <property type="entry name" value="INT_ICEBs1_C_like"/>
    <property type="match status" value="1"/>
</dbReference>
<dbReference type="InterPro" id="IPR004107">
    <property type="entry name" value="Integrase_SAM-like_N"/>
</dbReference>
<dbReference type="GO" id="GO:0015074">
    <property type="term" value="P:DNA integration"/>
    <property type="evidence" value="ECO:0007669"/>
    <property type="project" value="UniProtKB-KW"/>
</dbReference>
<dbReference type="InterPro" id="IPR044068">
    <property type="entry name" value="CB"/>
</dbReference>
<dbReference type="GO" id="GO:0006310">
    <property type="term" value="P:DNA recombination"/>
    <property type="evidence" value="ECO:0007669"/>
    <property type="project" value="UniProtKB-KW"/>
</dbReference>
<feature type="domain" description="Core-binding (CB)" evidence="8">
    <location>
        <begin position="66"/>
        <end position="147"/>
    </location>
</feature>
<comment type="similarity">
    <text evidence="1">Belongs to the 'phage' integrase family.</text>
</comment>
<dbReference type="GO" id="GO:0003677">
    <property type="term" value="F:DNA binding"/>
    <property type="evidence" value="ECO:0007669"/>
    <property type="project" value="UniProtKB-UniRule"/>
</dbReference>
<evidence type="ECO:0000256" key="3">
    <source>
        <dbReference type="ARBA" id="ARBA00023125"/>
    </source>
</evidence>
<evidence type="ECO:0000313" key="9">
    <source>
        <dbReference type="EMBL" id="CUU61126.1"/>
    </source>
</evidence>
<dbReference type="InterPro" id="IPR058717">
    <property type="entry name" value="Phage_L5_Integrase_N"/>
</dbReference>
<evidence type="ECO:0000256" key="1">
    <source>
        <dbReference type="ARBA" id="ARBA00008857"/>
    </source>
</evidence>
<keyword evidence="3 5" id="KW-0238">DNA-binding</keyword>
<dbReference type="Gene3D" id="1.10.150.130">
    <property type="match status" value="1"/>
</dbReference>
<gene>
    <name evidence="9" type="ORF">Ga0074812_15716</name>
</gene>
<dbReference type="Gene3D" id="1.10.443.10">
    <property type="entry name" value="Intergrase catalytic core"/>
    <property type="match status" value="1"/>
</dbReference>
<dbReference type="EMBL" id="FAOZ01000057">
    <property type="protein sequence ID" value="CUU61126.1"/>
    <property type="molecule type" value="Genomic_DNA"/>
</dbReference>
<protein>
    <submittedName>
        <fullName evidence="9">Site-specific recombinase XerD</fullName>
    </submittedName>
</protein>
<evidence type="ECO:0000313" key="10">
    <source>
        <dbReference type="Proteomes" id="UP000198802"/>
    </source>
</evidence>
<evidence type="ECO:0000256" key="5">
    <source>
        <dbReference type="PROSITE-ProRule" id="PRU01248"/>
    </source>
</evidence>
<accession>A0A0S4R2K2</accession>
<dbReference type="Pfam" id="PF26003">
    <property type="entry name" value="Integrase_N_phage"/>
    <property type="match status" value="1"/>
</dbReference>
<evidence type="ECO:0000256" key="4">
    <source>
        <dbReference type="ARBA" id="ARBA00023172"/>
    </source>
</evidence>
<dbReference type="PROSITE" id="PS51900">
    <property type="entry name" value="CB"/>
    <property type="match status" value="1"/>
</dbReference>
<name>A0A0S4R2K2_9ACTN</name>
<reference evidence="10" key="1">
    <citation type="submission" date="2015-11" db="EMBL/GenBank/DDBJ databases">
        <authorList>
            <person name="Varghese N."/>
        </authorList>
    </citation>
    <scope>NUCLEOTIDE SEQUENCE [LARGE SCALE GENOMIC DNA]</scope>
    <source>
        <strain evidence="10">DSM 45899</strain>
    </source>
</reference>
<dbReference type="InterPro" id="IPR002104">
    <property type="entry name" value="Integrase_catalytic"/>
</dbReference>
<evidence type="ECO:0000256" key="6">
    <source>
        <dbReference type="SAM" id="MobiDB-lite"/>
    </source>
</evidence>
<dbReference type="InterPro" id="IPR010998">
    <property type="entry name" value="Integrase_recombinase_N"/>
</dbReference>
<keyword evidence="4" id="KW-0233">DNA recombination</keyword>
<sequence length="394" mass="43209">MAARRRFGSIRRRESGRYQVRYPGPDGLPRNAPETFARKSEAERYLTLVESQMLRGEWIDPERGKVTLTDYATRWIAERPNLRPRTIGLYSGLLTRHIVPHIGGITIGKLTTPIIREWRTRLLESGVSVGTAAKAYRLLRAVLMTAVREDELIRTNPCRIPGADRENAPERPVLTVPQVFALADKLGGRYRALVLVTTFASLRWGEVAALQRRDLDTESGVVSVRQSLVEIRGQGPTIGPPKSRAGVRSVSLPAAILPWLRTHLAEYVADDPAAFVFTGPKGGFLRRGNFRKLVGWSDAVAAIGVPNLHFHDLRHTGNTLASRTGASLRDLMTRMGHDSPRAALIYQHASTEADAAIADALSALLATQQRGATPPAPRPDDDPDDGAEGVLVPA</sequence>
<feature type="domain" description="Tyr recombinase" evidence="7">
    <location>
        <begin position="169"/>
        <end position="359"/>
    </location>
</feature>
<dbReference type="RefSeq" id="WP_091287081.1">
    <property type="nucleotide sequence ID" value="NZ_FAOZ01000057.1"/>
</dbReference>
<dbReference type="Pfam" id="PF00589">
    <property type="entry name" value="Phage_integrase"/>
    <property type="match status" value="1"/>
</dbReference>
<dbReference type="SUPFAM" id="SSF56349">
    <property type="entry name" value="DNA breaking-rejoining enzymes"/>
    <property type="match status" value="1"/>
</dbReference>
<evidence type="ECO:0000256" key="2">
    <source>
        <dbReference type="ARBA" id="ARBA00022908"/>
    </source>
</evidence>
<keyword evidence="2" id="KW-0229">DNA integration</keyword>
<dbReference type="PROSITE" id="PS51898">
    <property type="entry name" value="TYR_RECOMBINASE"/>
    <property type="match status" value="1"/>
</dbReference>
<evidence type="ECO:0000259" key="7">
    <source>
        <dbReference type="PROSITE" id="PS51898"/>
    </source>
</evidence>
<dbReference type="InterPro" id="IPR011010">
    <property type="entry name" value="DNA_brk_join_enz"/>
</dbReference>
<dbReference type="InterPro" id="IPR013762">
    <property type="entry name" value="Integrase-like_cat_sf"/>
</dbReference>
<organism evidence="9 10">
    <name type="scientific">Parafrankia irregularis</name>
    <dbReference type="NCBI Taxonomy" id="795642"/>
    <lineage>
        <taxon>Bacteria</taxon>
        <taxon>Bacillati</taxon>
        <taxon>Actinomycetota</taxon>
        <taxon>Actinomycetes</taxon>
        <taxon>Frankiales</taxon>
        <taxon>Frankiaceae</taxon>
        <taxon>Parafrankia</taxon>
    </lineage>
</organism>
<dbReference type="PANTHER" id="PTHR30349">
    <property type="entry name" value="PHAGE INTEGRASE-RELATED"/>
    <property type="match status" value="1"/>
</dbReference>
<evidence type="ECO:0000259" key="8">
    <source>
        <dbReference type="PROSITE" id="PS51900"/>
    </source>
</evidence>
<dbReference type="Proteomes" id="UP000198802">
    <property type="component" value="Unassembled WGS sequence"/>
</dbReference>
<dbReference type="PANTHER" id="PTHR30349:SF64">
    <property type="entry name" value="PROPHAGE INTEGRASE INTD-RELATED"/>
    <property type="match status" value="1"/>
</dbReference>
<keyword evidence="10" id="KW-1185">Reference proteome</keyword>
<proteinExistence type="inferred from homology"/>
<feature type="region of interest" description="Disordered" evidence="6">
    <location>
        <begin position="367"/>
        <end position="394"/>
    </location>
</feature>
<dbReference type="AlphaFoldDB" id="A0A0S4R2K2"/>